<dbReference type="PANTHER" id="PTHR46889:SF4">
    <property type="entry name" value="TRANSPOSASE INSO FOR INSERTION SEQUENCE ELEMENT IS911B-RELATED"/>
    <property type="match status" value="1"/>
</dbReference>
<reference evidence="2 3" key="1">
    <citation type="submission" date="2017-10" db="EMBL/GenBank/DDBJ databases">
        <title>Draft genome sequences of Aggregatibacter actinomycetemcomitans strains 310a and 310b.</title>
        <authorList>
            <person name="May A.C."/>
            <person name="Ohta H."/>
            <person name="Maeda H."/>
            <person name="Kokeguchi S."/>
            <person name="Cugini C."/>
        </authorList>
    </citation>
    <scope>NUCLEOTIDE SEQUENCE [LARGE SCALE GENOMIC DNA]</scope>
    <source>
        <strain evidence="2 3">310b</strain>
    </source>
</reference>
<name>A0A2G1DNU2_AGGAC</name>
<dbReference type="Proteomes" id="UP000226080">
    <property type="component" value="Unassembled WGS sequence"/>
</dbReference>
<protein>
    <recommendedName>
        <fullName evidence="1">Integrase catalytic domain-containing protein</fullName>
    </recommendedName>
</protein>
<sequence length="142" mass="16078">MASEPQFFLSEIYANESGRTLAKVLKRFIDAGCNGLTKRDLLFHSDRGAQYSSLAFRQCPADFGIKQSQSRAGKCTDNAVMERFFRSLKTEKLYRENYATKTAALLGIAEYIEDFYNPKRLHSALGNLSPMMFEAKQPCLTL</sequence>
<dbReference type="InterPro" id="IPR050900">
    <property type="entry name" value="Transposase_IS3/IS150/IS904"/>
</dbReference>
<evidence type="ECO:0000313" key="3">
    <source>
        <dbReference type="Proteomes" id="UP000226080"/>
    </source>
</evidence>
<evidence type="ECO:0000259" key="1">
    <source>
        <dbReference type="PROSITE" id="PS50994"/>
    </source>
</evidence>
<dbReference type="Pfam" id="PF13683">
    <property type="entry name" value="rve_3"/>
    <property type="match status" value="1"/>
</dbReference>
<comment type="caution">
    <text evidence="2">The sequence shown here is derived from an EMBL/GenBank/DDBJ whole genome shotgun (WGS) entry which is preliminary data.</text>
</comment>
<dbReference type="Gene3D" id="3.30.420.10">
    <property type="entry name" value="Ribonuclease H-like superfamily/Ribonuclease H"/>
    <property type="match status" value="1"/>
</dbReference>
<dbReference type="SUPFAM" id="SSF53098">
    <property type="entry name" value="Ribonuclease H-like"/>
    <property type="match status" value="1"/>
</dbReference>
<dbReference type="InterPro" id="IPR001584">
    <property type="entry name" value="Integrase_cat-core"/>
</dbReference>
<keyword evidence="3" id="KW-1185">Reference proteome</keyword>
<dbReference type="PANTHER" id="PTHR46889">
    <property type="entry name" value="TRANSPOSASE INSF FOR INSERTION SEQUENCE IS3B-RELATED"/>
    <property type="match status" value="1"/>
</dbReference>
<feature type="domain" description="Integrase catalytic" evidence="1">
    <location>
        <begin position="1"/>
        <end position="138"/>
    </location>
</feature>
<proteinExistence type="predicted"/>
<dbReference type="InterPro" id="IPR012337">
    <property type="entry name" value="RNaseH-like_sf"/>
</dbReference>
<dbReference type="InterPro" id="IPR036397">
    <property type="entry name" value="RNaseH_sf"/>
</dbReference>
<organism evidence="2 3">
    <name type="scientific">Aggregatibacter actinomycetemcomitans</name>
    <name type="common">Actinobacillus actinomycetemcomitans</name>
    <name type="synonym">Haemophilus actinomycetemcomitans</name>
    <dbReference type="NCBI Taxonomy" id="714"/>
    <lineage>
        <taxon>Bacteria</taxon>
        <taxon>Pseudomonadati</taxon>
        <taxon>Pseudomonadota</taxon>
        <taxon>Gammaproteobacteria</taxon>
        <taxon>Pasteurellales</taxon>
        <taxon>Pasteurellaceae</taxon>
        <taxon>Aggregatibacter</taxon>
    </lineage>
</organism>
<dbReference type="EMBL" id="PCGW01000015">
    <property type="protein sequence ID" value="PHO20168.1"/>
    <property type="molecule type" value="Genomic_DNA"/>
</dbReference>
<accession>A0A2G1DNU2</accession>
<dbReference type="PROSITE" id="PS50994">
    <property type="entry name" value="INTEGRASE"/>
    <property type="match status" value="1"/>
</dbReference>
<evidence type="ECO:0000313" key="2">
    <source>
        <dbReference type="EMBL" id="PHO20168.1"/>
    </source>
</evidence>
<gene>
    <name evidence="2" type="ORF">CQR80_08030</name>
</gene>